<dbReference type="PROSITE" id="PS51725">
    <property type="entry name" value="ABM"/>
    <property type="match status" value="1"/>
</dbReference>
<feature type="domain" description="ABM" evidence="1">
    <location>
        <begin position="5"/>
        <end position="93"/>
    </location>
</feature>
<dbReference type="PANTHER" id="PTHR33336:SF3">
    <property type="entry name" value="ABM DOMAIN-CONTAINING PROTEIN"/>
    <property type="match status" value="1"/>
</dbReference>
<reference evidence="2 3" key="1">
    <citation type="submission" date="2014-05" db="EMBL/GenBank/DDBJ databases">
        <title>Genome Announcement of Sphingobium lucknowense F2.</title>
        <authorList>
            <person name="Lal R."/>
            <person name="Negi V."/>
            <person name="Lata P."/>
            <person name="Sangwan N."/>
            <person name="Gupta S.K."/>
            <person name="Rao D.L.N."/>
            <person name="Das S."/>
        </authorList>
    </citation>
    <scope>NUCLEOTIDE SEQUENCE [LARGE SCALE GENOMIC DNA]</scope>
    <source>
        <strain evidence="2 3">F2</strain>
    </source>
</reference>
<dbReference type="RefSeq" id="WP_020818074.1">
    <property type="nucleotide sequence ID" value="NZ_JANF02000011.1"/>
</dbReference>
<gene>
    <name evidence="2" type="ORF">AL00_04010</name>
</gene>
<dbReference type="GO" id="GO:0004497">
    <property type="term" value="F:monooxygenase activity"/>
    <property type="evidence" value="ECO:0007669"/>
    <property type="project" value="UniProtKB-KW"/>
</dbReference>
<dbReference type="Proteomes" id="UP000028135">
    <property type="component" value="Unassembled WGS sequence"/>
</dbReference>
<proteinExistence type="predicted"/>
<dbReference type="GO" id="GO:0005829">
    <property type="term" value="C:cytosol"/>
    <property type="evidence" value="ECO:0007669"/>
    <property type="project" value="TreeGrafter"/>
</dbReference>
<sequence length="98" mass="10629">MTSHIKIIAVLTARPGKAEALRILLDGMLAPSRAEPGNLRYDLWVDPAQPGRYVLDELYGNADAVAAHRASPHFQAYLAAINDLAERSAFTFDPLAVA</sequence>
<evidence type="ECO:0000313" key="3">
    <source>
        <dbReference type="Proteomes" id="UP000028135"/>
    </source>
</evidence>
<organism evidence="2 3">
    <name type="scientific">Sphingobium indicum F2</name>
    <dbReference type="NCBI Taxonomy" id="1450518"/>
    <lineage>
        <taxon>Bacteria</taxon>
        <taxon>Pseudomonadati</taxon>
        <taxon>Pseudomonadota</taxon>
        <taxon>Alphaproteobacteria</taxon>
        <taxon>Sphingomonadales</taxon>
        <taxon>Sphingomonadaceae</taxon>
        <taxon>Sphingobium</taxon>
    </lineage>
</organism>
<accession>A0A8E0WUG5</accession>
<comment type="caution">
    <text evidence="2">The sequence shown here is derived from an EMBL/GenBank/DDBJ whole genome shotgun (WGS) entry which is preliminary data.</text>
</comment>
<evidence type="ECO:0000259" key="1">
    <source>
        <dbReference type="PROSITE" id="PS51725"/>
    </source>
</evidence>
<keyword evidence="2" id="KW-0560">Oxidoreductase</keyword>
<dbReference type="EMBL" id="JANF02000011">
    <property type="protein sequence ID" value="KER37683.1"/>
    <property type="molecule type" value="Genomic_DNA"/>
</dbReference>
<dbReference type="AlphaFoldDB" id="A0A8E0WUG5"/>
<dbReference type="InterPro" id="IPR050744">
    <property type="entry name" value="AI-2_Isomerase_LsrG"/>
</dbReference>
<dbReference type="Gene3D" id="3.30.70.100">
    <property type="match status" value="1"/>
</dbReference>
<dbReference type="SUPFAM" id="SSF54909">
    <property type="entry name" value="Dimeric alpha+beta barrel"/>
    <property type="match status" value="1"/>
</dbReference>
<keyword evidence="2" id="KW-0503">Monooxygenase</keyword>
<dbReference type="InterPro" id="IPR007138">
    <property type="entry name" value="ABM_dom"/>
</dbReference>
<protein>
    <submittedName>
        <fullName evidence="2">Antibiotic biosynthesis monooxygenase</fullName>
    </submittedName>
</protein>
<dbReference type="InterPro" id="IPR011008">
    <property type="entry name" value="Dimeric_a/b-barrel"/>
</dbReference>
<dbReference type="Pfam" id="PF03992">
    <property type="entry name" value="ABM"/>
    <property type="match status" value="1"/>
</dbReference>
<evidence type="ECO:0000313" key="2">
    <source>
        <dbReference type="EMBL" id="KER37683.1"/>
    </source>
</evidence>
<name>A0A8E0WUG5_9SPHN</name>
<dbReference type="PANTHER" id="PTHR33336">
    <property type="entry name" value="QUINOL MONOOXYGENASE YGIN-RELATED"/>
    <property type="match status" value="1"/>
</dbReference>